<evidence type="ECO:0000313" key="2">
    <source>
        <dbReference type="Proteomes" id="UP000191154"/>
    </source>
</evidence>
<protein>
    <submittedName>
        <fullName evidence="1">Bifunctional (P)ppGpp synthase/hydrolase RelA</fullName>
    </submittedName>
</protein>
<evidence type="ECO:0000313" key="1">
    <source>
        <dbReference type="EMBL" id="OOM14648.1"/>
    </source>
</evidence>
<dbReference type="Gene3D" id="1.10.3210.10">
    <property type="entry name" value="Hypothetical protein af1432"/>
    <property type="match status" value="1"/>
</dbReference>
<dbReference type="AlphaFoldDB" id="A0A1S8NE11"/>
<dbReference type="Proteomes" id="UP000191154">
    <property type="component" value="Unassembled WGS sequence"/>
</dbReference>
<dbReference type="SUPFAM" id="SSF109604">
    <property type="entry name" value="HD-domain/PDEase-like"/>
    <property type="match status" value="1"/>
</dbReference>
<dbReference type="GO" id="GO:0016787">
    <property type="term" value="F:hydrolase activity"/>
    <property type="evidence" value="ECO:0007669"/>
    <property type="project" value="UniProtKB-KW"/>
</dbReference>
<name>A0A1S8NE11_CLOSA</name>
<reference evidence="1 2" key="1">
    <citation type="submission" date="2016-05" db="EMBL/GenBank/DDBJ databases">
        <title>Microbial solvent formation.</title>
        <authorList>
            <person name="Poehlein A."/>
            <person name="Montoya Solano J.D."/>
            <person name="Flitsch S."/>
            <person name="Krabben P."/>
            <person name="Duerre P."/>
            <person name="Daniel R."/>
        </authorList>
    </citation>
    <scope>NUCLEOTIDE SEQUENCE [LARGE SCALE GENOMIC DNA]</scope>
    <source>
        <strain evidence="1 2">L1-8</strain>
    </source>
</reference>
<dbReference type="EMBL" id="LZYZ01000002">
    <property type="protein sequence ID" value="OOM14648.1"/>
    <property type="molecule type" value="Genomic_DNA"/>
</dbReference>
<dbReference type="RefSeq" id="WP_077864891.1">
    <property type="nucleotide sequence ID" value="NZ_LZYZ01000002.1"/>
</dbReference>
<gene>
    <name evidence="1" type="primary">relA_1</name>
    <name evidence="1" type="ORF">CLOSAC_15280</name>
</gene>
<keyword evidence="1" id="KW-0378">Hydrolase</keyword>
<accession>A0A1S8NE11</accession>
<comment type="caution">
    <text evidence="1">The sequence shown here is derived from an EMBL/GenBank/DDBJ whole genome shotgun (WGS) entry which is preliminary data.</text>
</comment>
<sequence>MNELLERAIKLAQKYHEDQFDKGGQPYIDHPLRVMNGVESIDEKVVAVLHDVLEDCDVSKEKLIEEGIPYYLVEKLEILCKGKNENYFDYIERIKADSLAIKVKLSDLKDNMNLERLKEITEKNINRLEKYKKAKEILEAYM</sequence>
<organism evidence="1 2">
    <name type="scientific">Clostridium saccharobutylicum</name>
    <dbReference type="NCBI Taxonomy" id="169679"/>
    <lineage>
        <taxon>Bacteria</taxon>
        <taxon>Bacillati</taxon>
        <taxon>Bacillota</taxon>
        <taxon>Clostridia</taxon>
        <taxon>Eubacteriales</taxon>
        <taxon>Clostridiaceae</taxon>
        <taxon>Clostridium</taxon>
    </lineage>
</organism>
<proteinExistence type="predicted"/>